<dbReference type="Pfam" id="PF06676">
    <property type="entry name" value="DUF1178"/>
    <property type="match status" value="1"/>
</dbReference>
<reference evidence="1 2" key="1">
    <citation type="submission" date="2023-01" db="EMBL/GenBank/DDBJ databases">
        <title>Novel species of the genus Asticcacaulis isolated from rivers.</title>
        <authorList>
            <person name="Lu H."/>
        </authorList>
    </citation>
    <scope>NUCLEOTIDE SEQUENCE [LARGE SCALE GENOMIC DNA]</scope>
    <source>
        <strain evidence="1 2">BYS171W</strain>
    </source>
</reference>
<sequence>MIRYALRCEFDHEFEAWFSNSSAFDEQKAKALIECPHCGSLHVDKAIMAPMVRTSETVDARQADATRAMREALHKVRKHVEQNFDYVGNSFAKEARDMHDGIAPERAIYGEASREEIRELVEDGVPIAPLPAAPEAVTPKSKALN</sequence>
<comment type="caution">
    <text evidence="1">The sequence shown here is derived from an EMBL/GenBank/DDBJ whole genome shotgun (WGS) entry which is preliminary data.</text>
</comment>
<proteinExistence type="predicted"/>
<accession>A0ABT5HSU9</accession>
<keyword evidence="2" id="KW-1185">Reference proteome</keyword>
<protein>
    <submittedName>
        <fullName evidence="1">DUF1178 family protein</fullName>
    </submittedName>
</protein>
<name>A0ABT5HSU9_9CAUL</name>
<evidence type="ECO:0000313" key="1">
    <source>
        <dbReference type="EMBL" id="MDC7683148.1"/>
    </source>
</evidence>
<organism evidence="1 2">
    <name type="scientific">Asticcacaulis aquaticus</name>
    <dbReference type="NCBI Taxonomy" id="2984212"/>
    <lineage>
        <taxon>Bacteria</taxon>
        <taxon>Pseudomonadati</taxon>
        <taxon>Pseudomonadota</taxon>
        <taxon>Alphaproteobacteria</taxon>
        <taxon>Caulobacterales</taxon>
        <taxon>Caulobacteraceae</taxon>
        <taxon>Asticcacaulis</taxon>
    </lineage>
</organism>
<dbReference type="PIRSF" id="PIRSF032131">
    <property type="entry name" value="UCP032131"/>
    <property type="match status" value="1"/>
</dbReference>
<evidence type="ECO:0000313" key="2">
    <source>
        <dbReference type="Proteomes" id="UP001214854"/>
    </source>
</evidence>
<dbReference type="RefSeq" id="WP_272747628.1">
    <property type="nucleotide sequence ID" value="NZ_JAQQKX010000005.1"/>
</dbReference>
<dbReference type="EMBL" id="JAQQKX010000005">
    <property type="protein sequence ID" value="MDC7683148.1"/>
    <property type="molecule type" value="Genomic_DNA"/>
</dbReference>
<dbReference type="InterPro" id="IPR009562">
    <property type="entry name" value="DUF1178"/>
</dbReference>
<gene>
    <name evidence="1" type="ORF">PQU92_07655</name>
</gene>
<dbReference type="Proteomes" id="UP001214854">
    <property type="component" value="Unassembled WGS sequence"/>
</dbReference>